<dbReference type="OrthoDB" id="9816034at2"/>
<dbReference type="GO" id="GO:0071111">
    <property type="term" value="F:cyclic-guanylate-specific phosphodiesterase activity"/>
    <property type="evidence" value="ECO:0007669"/>
    <property type="project" value="InterPro"/>
</dbReference>
<organism evidence="2 3">
    <name type="scientific">Vreelandella nanhaiensis</name>
    <dbReference type="NCBI Taxonomy" id="1258546"/>
    <lineage>
        <taxon>Bacteria</taxon>
        <taxon>Pseudomonadati</taxon>
        <taxon>Pseudomonadota</taxon>
        <taxon>Gammaproteobacteria</taxon>
        <taxon>Oceanospirillales</taxon>
        <taxon>Halomonadaceae</taxon>
        <taxon>Vreelandella</taxon>
    </lineage>
</organism>
<dbReference type="InterPro" id="IPR035919">
    <property type="entry name" value="EAL_sf"/>
</dbReference>
<dbReference type="CDD" id="cd01948">
    <property type="entry name" value="EAL"/>
    <property type="match status" value="1"/>
</dbReference>
<reference evidence="2 3" key="1">
    <citation type="submission" date="2018-12" db="EMBL/GenBank/DDBJ databases">
        <title>three novel Halomonas strain isolated from plants.</title>
        <authorList>
            <person name="Sun C."/>
        </authorList>
    </citation>
    <scope>NUCLEOTIDE SEQUENCE [LARGE SCALE GENOMIC DNA]</scope>
    <source>
        <strain evidence="2 3">JCM 18142</strain>
    </source>
</reference>
<dbReference type="SUPFAM" id="SSF141868">
    <property type="entry name" value="EAL domain-like"/>
    <property type="match status" value="1"/>
</dbReference>
<evidence type="ECO:0000313" key="3">
    <source>
        <dbReference type="Proteomes" id="UP000287023"/>
    </source>
</evidence>
<dbReference type="SMART" id="SM00052">
    <property type="entry name" value="EAL"/>
    <property type="match status" value="1"/>
</dbReference>
<sequence>MAHCLTHEELYLRYQPIYSLVSREITGMEALLRWRHKELGEVLPAEFIPVAEETGRNITVSINISAKQLRDLTFPFKLKQLLEKHGVESSSIKLEITESLLILESDN</sequence>
<dbReference type="EMBL" id="RZHF01000001">
    <property type="protein sequence ID" value="RUR34921.1"/>
    <property type="molecule type" value="Genomic_DNA"/>
</dbReference>
<gene>
    <name evidence="2" type="ORF">ELY38_00250</name>
</gene>
<dbReference type="PROSITE" id="PS50883">
    <property type="entry name" value="EAL"/>
    <property type="match status" value="1"/>
</dbReference>
<dbReference type="AlphaFoldDB" id="A0A3S0WCX9"/>
<dbReference type="InterPro" id="IPR001633">
    <property type="entry name" value="EAL_dom"/>
</dbReference>
<dbReference type="PANTHER" id="PTHR33121:SF70">
    <property type="entry name" value="SIGNALING PROTEIN YKOW"/>
    <property type="match status" value="1"/>
</dbReference>
<name>A0A3S0WCX9_9GAMM</name>
<comment type="caution">
    <text evidence="2">The sequence shown here is derived from an EMBL/GenBank/DDBJ whole genome shotgun (WGS) entry which is preliminary data.</text>
</comment>
<dbReference type="PANTHER" id="PTHR33121">
    <property type="entry name" value="CYCLIC DI-GMP PHOSPHODIESTERASE PDEF"/>
    <property type="match status" value="1"/>
</dbReference>
<dbReference type="Proteomes" id="UP000287023">
    <property type="component" value="Unassembled WGS sequence"/>
</dbReference>
<dbReference type="InterPro" id="IPR050706">
    <property type="entry name" value="Cyclic-di-GMP_PDE-like"/>
</dbReference>
<dbReference type="Gene3D" id="3.20.20.450">
    <property type="entry name" value="EAL domain"/>
    <property type="match status" value="2"/>
</dbReference>
<accession>A0A3S0WCX9</accession>
<evidence type="ECO:0000259" key="1">
    <source>
        <dbReference type="PROSITE" id="PS50883"/>
    </source>
</evidence>
<feature type="domain" description="EAL" evidence="1">
    <location>
        <begin position="1"/>
        <end position="107"/>
    </location>
</feature>
<evidence type="ECO:0000313" key="2">
    <source>
        <dbReference type="EMBL" id="RUR34921.1"/>
    </source>
</evidence>
<dbReference type="Pfam" id="PF00563">
    <property type="entry name" value="EAL"/>
    <property type="match status" value="1"/>
</dbReference>
<proteinExistence type="predicted"/>
<keyword evidence="3" id="KW-1185">Reference proteome</keyword>
<protein>
    <submittedName>
        <fullName evidence="2">EAL domain-containing protein</fullName>
    </submittedName>
</protein>
<dbReference type="RefSeq" id="WP_101145389.1">
    <property type="nucleotide sequence ID" value="NZ_RZHF01000001.1"/>
</dbReference>